<dbReference type="Pfam" id="PF13828">
    <property type="entry name" value="DUF4190"/>
    <property type="match status" value="1"/>
</dbReference>
<dbReference type="KEGG" id="xce:Xcel_0139"/>
<protein>
    <recommendedName>
        <fullName evidence="3">DUF4190 domain-containing protein</fullName>
    </recommendedName>
</protein>
<sequence length="236" mass="23859">MSDPYAPPPASPDEVLRAPAPLPSQVLPYTTDGSVPAPSPYSTDGSVPPPSAYGTPLGDFGAAPPPNPYQGTPYESSSYAAYGAPPRPAGRDGVSIAALVTGLLGLGPVPLVLGIVGVRRTGRTRQAGRGLAVAGIVLGALQILVGVAAIIALVVAGARGAFGPIGAILDTGEPGMYYGDNARLDALWDACDAGEMQACDDLFALSEEGSDYEWFGGTCGERADGAAWCTKLSVVD</sequence>
<evidence type="ECO:0000313" key="5">
    <source>
        <dbReference type="Proteomes" id="UP000002255"/>
    </source>
</evidence>
<evidence type="ECO:0000256" key="1">
    <source>
        <dbReference type="SAM" id="MobiDB-lite"/>
    </source>
</evidence>
<feature type="region of interest" description="Disordered" evidence="1">
    <location>
        <begin position="1"/>
        <end position="74"/>
    </location>
</feature>
<accession>D1BU15</accession>
<dbReference type="EMBL" id="CP001821">
    <property type="protein sequence ID" value="ACZ29179.1"/>
    <property type="molecule type" value="Genomic_DNA"/>
</dbReference>
<name>D1BU15_XYLCX</name>
<dbReference type="OrthoDB" id="5197521at2"/>
<evidence type="ECO:0000256" key="2">
    <source>
        <dbReference type="SAM" id="Phobius"/>
    </source>
</evidence>
<evidence type="ECO:0000259" key="3">
    <source>
        <dbReference type="Pfam" id="PF13828"/>
    </source>
</evidence>
<dbReference type="RefSeq" id="WP_012876924.1">
    <property type="nucleotide sequence ID" value="NC_013530.1"/>
</dbReference>
<dbReference type="STRING" id="446471.Xcel_0139"/>
<feature type="compositionally biased region" description="Pro residues" evidence="1">
    <location>
        <begin position="1"/>
        <end position="11"/>
    </location>
</feature>
<proteinExistence type="predicted"/>
<dbReference type="HOGENOM" id="CLU_1175065_0_0_11"/>
<feature type="transmembrane region" description="Helical" evidence="2">
    <location>
        <begin position="130"/>
        <end position="155"/>
    </location>
</feature>
<dbReference type="InterPro" id="IPR025241">
    <property type="entry name" value="DUF4190"/>
</dbReference>
<dbReference type="Proteomes" id="UP000002255">
    <property type="component" value="Chromosome"/>
</dbReference>
<evidence type="ECO:0000313" key="4">
    <source>
        <dbReference type="EMBL" id="ACZ29179.1"/>
    </source>
</evidence>
<reference evidence="4 5" key="2">
    <citation type="journal article" date="2010" name="Stand. Genomic Sci.">
        <title>Complete genome sequence of Xylanimonas cellulosilytica type strain (XIL07).</title>
        <authorList>
            <person name="Foster B."/>
            <person name="Pukall R."/>
            <person name="Abt B."/>
            <person name="Nolan M."/>
            <person name="Glavina Del Rio T."/>
            <person name="Chen F."/>
            <person name="Lucas S."/>
            <person name="Tice H."/>
            <person name="Pitluck S."/>
            <person name="Cheng J.-F."/>
            <person name="Chertkov O."/>
            <person name="Brettin T."/>
            <person name="Han C."/>
            <person name="Detter J.C."/>
            <person name="Bruce D."/>
            <person name="Goodwin L."/>
            <person name="Ivanova N."/>
            <person name="Mavromatis K."/>
            <person name="Pati A."/>
            <person name="Mikhailova N."/>
            <person name="Chen A."/>
            <person name="Palaniappan K."/>
            <person name="Land M."/>
            <person name="Hauser L."/>
            <person name="Chang Y.-J."/>
            <person name="Jeffries C.D."/>
            <person name="Chain P."/>
            <person name="Rohde M."/>
            <person name="Goeker M."/>
            <person name="Bristow J."/>
            <person name="Eisen J.A."/>
            <person name="Markowitz V."/>
            <person name="Hugenholtz P."/>
            <person name="Kyrpides N.C."/>
            <person name="Klenk H.-P."/>
            <person name="Lapidus A."/>
        </authorList>
    </citation>
    <scope>NUCLEOTIDE SEQUENCE [LARGE SCALE GENOMIC DNA]</scope>
    <source>
        <strain evidence="5">DSM 15894 / CECT 5975 / LMG 20990 / XIL07</strain>
    </source>
</reference>
<dbReference type="eggNOG" id="ENOG5030UED">
    <property type="taxonomic scope" value="Bacteria"/>
</dbReference>
<keyword evidence="5" id="KW-1185">Reference proteome</keyword>
<feature type="domain" description="DUF4190" evidence="3">
    <location>
        <begin position="95"/>
        <end position="148"/>
    </location>
</feature>
<keyword evidence="2" id="KW-1133">Transmembrane helix</keyword>
<reference evidence="5" key="1">
    <citation type="submission" date="2009-11" db="EMBL/GenBank/DDBJ databases">
        <title>The complete chromosome of Xylanimonas cellulosilytica DSM 15894.</title>
        <authorList>
            <consortium name="US DOE Joint Genome Institute (JGI-PGF)"/>
            <person name="Lucas S."/>
            <person name="Copeland A."/>
            <person name="Lapidus A."/>
            <person name="Glavina del Rio T."/>
            <person name="Dalin E."/>
            <person name="Tice H."/>
            <person name="Bruce D."/>
            <person name="Goodwin L."/>
            <person name="Pitluck S."/>
            <person name="Kyrpides N."/>
            <person name="Mavromatis K."/>
            <person name="Ivanova N."/>
            <person name="Mikhailova N."/>
            <person name="Foster B."/>
            <person name="Clum A."/>
            <person name="Brettin T."/>
            <person name="Detter J.C."/>
            <person name="Han C."/>
            <person name="Larimer F."/>
            <person name="Land M."/>
            <person name="Hauser L."/>
            <person name="Markowitz V."/>
            <person name="Cheng J.F."/>
            <person name="Hugenholtz P."/>
            <person name="Woyke T."/>
            <person name="Wu D."/>
            <person name="Gehrich-Schroeter G."/>
            <person name="Schneider S."/>
            <person name="Pukall S.R."/>
            <person name="Klenk H.P."/>
            <person name="Eisen J.A."/>
        </authorList>
    </citation>
    <scope>NUCLEOTIDE SEQUENCE [LARGE SCALE GENOMIC DNA]</scope>
    <source>
        <strain evidence="5">DSM 15894 / CECT 5975 / LMG 20990 / XIL07</strain>
    </source>
</reference>
<keyword evidence="2" id="KW-0812">Transmembrane</keyword>
<feature type="transmembrane region" description="Helical" evidence="2">
    <location>
        <begin position="96"/>
        <end position="118"/>
    </location>
</feature>
<organism evidence="4 5">
    <name type="scientific">Xylanimonas cellulosilytica (strain DSM 15894 / JCM 12276 / CECT 5975 / KCTC 9989 / LMG 20990 / NBRC 107835 / XIL07)</name>
    <dbReference type="NCBI Taxonomy" id="446471"/>
    <lineage>
        <taxon>Bacteria</taxon>
        <taxon>Bacillati</taxon>
        <taxon>Actinomycetota</taxon>
        <taxon>Actinomycetes</taxon>
        <taxon>Micrococcales</taxon>
        <taxon>Promicromonosporaceae</taxon>
        <taxon>Xylanimonas</taxon>
    </lineage>
</organism>
<gene>
    <name evidence="4" type="ordered locus">Xcel_0139</name>
</gene>
<dbReference type="AlphaFoldDB" id="D1BU15"/>
<keyword evidence="2" id="KW-0472">Membrane</keyword>